<evidence type="ECO:0000313" key="1">
    <source>
        <dbReference type="EMBL" id="EGY2378025.1"/>
    </source>
</evidence>
<evidence type="ECO:0000313" key="21">
    <source>
        <dbReference type="Proteomes" id="UP000516419"/>
    </source>
</evidence>
<reference evidence="9 21" key="9">
    <citation type="submission" date="2020-09" db="EMBL/GenBank/DDBJ databases">
        <title>Carbapenem-Resistant Acinetobacter baumannii devoid of typical resistance factors.</title>
        <authorList>
            <person name="Hoffmann M."/>
            <person name="Luo Y."/>
            <person name="Strain E."/>
            <person name="Rand H."/>
            <person name="Javkar K.G."/>
        </authorList>
    </citation>
    <scope>NUCLEOTIDE SEQUENCE [LARGE SCALE GENOMIC DNA]</scope>
    <source>
        <strain evidence="9 21">CFSAN093705</strain>
    </source>
</reference>
<dbReference type="EMBL" id="ABFEVW030000013">
    <property type="protein sequence ID" value="EMN1071873.1"/>
    <property type="molecule type" value="Genomic_DNA"/>
</dbReference>
<dbReference type="EMBL" id="WIOC01000024">
    <property type="protein sequence ID" value="MQR50784.1"/>
    <property type="molecule type" value="Genomic_DNA"/>
</dbReference>
<dbReference type="EMBL" id="UFMQ01000013">
    <property type="protein sequence ID" value="SST26186.1"/>
    <property type="molecule type" value="Genomic_DNA"/>
</dbReference>
<dbReference type="Proteomes" id="UP000461234">
    <property type="component" value="Unassembled WGS sequence"/>
</dbReference>
<dbReference type="EMBL" id="VMBB01000013">
    <property type="protein sequence ID" value="MDR8260846.1"/>
    <property type="molecule type" value="Genomic_DNA"/>
</dbReference>
<evidence type="ECO:0000313" key="15">
    <source>
        <dbReference type="Proteomes" id="UP000179937"/>
    </source>
</evidence>
<evidence type="ECO:0000313" key="8">
    <source>
        <dbReference type="EMBL" id="PRN35340.1"/>
    </source>
</evidence>
<dbReference type="Proteomes" id="UP000315888">
    <property type="component" value="Unassembled WGS sequence"/>
</dbReference>
<dbReference type="Proteomes" id="UP000516419">
    <property type="component" value="Chromosome"/>
</dbReference>
<evidence type="ECO:0000313" key="13">
    <source>
        <dbReference type="EMBL" id="TPU65189.1"/>
    </source>
</evidence>
<dbReference type="KEGG" id="abw:BL01_00150"/>
<dbReference type="EMBL" id="CP072270">
    <property type="protein sequence ID" value="QTK42360.1"/>
    <property type="molecule type" value="Genomic_DNA"/>
</dbReference>
<dbReference type="RefSeq" id="WP_000151778.1">
    <property type="nucleotide sequence ID" value="NZ_AP022077.1"/>
</dbReference>
<reference evidence="12 17" key="4">
    <citation type="submission" date="2018-07" db="EMBL/GenBank/DDBJ databases">
        <authorList>
            <consortium name="Pathogen Informatics"/>
        </authorList>
    </citation>
    <scope>NUCLEOTIDE SEQUENCE [LARGE SCALE GENOMIC DNA]</scope>
    <source>
        <strain evidence="12 17">4300STDY7045823</strain>
    </source>
</reference>
<gene>
    <name evidence="7" type="ORF">A7M90_12630</name>
    <name evidence="3" type="ORF">APD33_15590</name>
    <name evidence="8" type="ORF">B9W25_08450</name>
    <name evidence="11" type="ORF">EJ062_05815</name>
    <name evidence="6" type="ORF">F2P40_15900</name>
    <name evidence="13" type="ORF">FJU42_08335</name>
    <name evidence="5" type="ORF">FPK63_02575</name>
    <name evidence="4" type="ORF">FPK87_10255</name>
    <name evidence="9" type="ORF">FQZ18_08060</name>
    <name evidence="10" type="ORF">J6E47_13145</name>
    <name evidence="1" type="ORF">JHZ39_002422</name>
    <name evidence="2" type="ORF">MKP18_002181</name>
    <name evidence="12" type="ORF">SAMEA104305318_02696</name>
</gene>
<evidence type="ECO:0000313" key="18">
    <source>
        <dbReference type="Proteomes" id="UP000268239"/>
    </source>
</evidence>
<reference evidence="8 16" key="3">
    <citation type="submission" date="2017-04" db="EMBL/GenBank/DDBJ databases">
        <title>Comparison of Acinetobacter baumannii whole genome sequences from two major hospitals in Kuwait.</title>
        <authorList>
            <person name="Nasser K."/>
            <person name="Habibi N."/>
            <person name="Khan M.W."/>
            <person name="Purohit P."/>
            <person name="Al-Obaid I."/>
            <person name="Dhar R."/>
            <person name="Al-Fouzan W."/>
            <person name="Mustafa A.S."/>
        </authorList>
    </citation>
    <scope>NUCLEOTIDE SEQUENCE [LARGE SCALE GENOMIC DNA]</scope>
    <source>
        <strain evidence="8 16">KUFAR57</strain>
    </source>
</reference>
<dbReference type="Proteomes" id="UP000237823">
    <property type="component" value="Unassembled WGS sequence"/>
</dbReference>
<dbReference type="EMBL" id="RXLU01000022">
    <property type="protein sequence ID" value="RTQ82323.1"/>
    <property type="molecule type" value="Genomic_DNA"/>
</dbReference>
<dbReference type="EMBL" id="VMAF01000002">
    <property type="protein sequence ID" value="MDR8429981.1"/>
    <property type="molecule type" value="Genomic_DNA"/>
</dbReference>
<dbReference type="EMBL" id="AAYLMQ010000029">
    <property type="protein sequence ID" value="EGY2378025.1"/>
    <property type="molecule type" value="Genomic_DNA"/>
</dbReference>
<dbReference type="PATRIC" id="fig|470.1288.peg.29"/>
<evidence type="ECO:0000313" key="6">
    <source>
        <dbReference type="EMBL" id="MQR50784.1"/>
    </source>
</evidence>
<accession>A0A059ZKR8</accession>
<evidence type="ECO:0000313" key="3">
    <source>
        <dbReference type="EMBL" id="KQE02831.1"/>
    </source>
</evidence>
<evidence type="ECO:0000313" key="19">
    <source>
        <dbReference type="Proteomes" id="UP000315888"/>
    </source>
</evidence>
<organism evidence="7 15">
    <name type="scientific">Acinetobacter baumannii</name>
    <dbReference type="NCBI Taxonomy" id="470"/>
    <lineage>
        <taxon>Bacteria</taxon>
        <taxon>Pseudomonadati</taxon>
        <taxon>Pseudomonadota</taxon>
        <taxon>Gammaproteobacteria</taxon>
        <taxon>Moraxellales</taxon>
        <taxon>Moraxellaceae</taxon>
        <taxon>Acinetobacter</taxon>
        <taxon>Acinetobacter calcoaceticus/baumannii complex</taxon>
    </lineage>
</organism>
<dbReference type="Proteomes" id="UP000664966">
    <property type="component" value="Chromosome"/>
</dbReference>
<evidence type="ECO:0000313" key="2">
    <source>
        <dbReference type="EMBL" id="EKU3568776.1"/>
    </source>
</evidence>
<evidence type="ECO:0000313" key="5">
    <source>
        <dbReference type="EMBL" id="MDR8429981.1"/>
    </source>
</evidence>
<evidence type="ECO:0000313" key="7">
    <source>
        <dbReference type="EMBL" id="OIG74976.1"/>
    </source>
</evidence>
<dbReference type="KEGG" id="abau:IX87_01265"/>
<dbReference type="EMBL" id="ABFEVW020000013">
    <property type="protein sequence ID" value="EKU3568776.1"/>
    <property type="molecule type" value="Genomic_DNA"/>
</dbReference>
<reference evidence="11 18" key="5">
    <citation type="submission" date="2018-12" db="EMBL/GenBank/DDBJ databases">
        <title>Draft Genome Sequences Human Pathogenic Acinetobacter baumannii Strains.</title>
        <authorList>
            <person name="Madhi M."/>
            <person name="Ronco T."/>
            <person name="Olsen R.H."/>
            <person name="Hassani A."/>
        </authorList>
    </citation>
    <scope>NUCLEOTIDE SEQUENCE [LARGE SCALE GENOMIC DNA]</scope>
    <source>
        <strain evidence="11 18">AB3</strain>
    </source>
</reference>
<evidence type="ECO:0000313" key="14">
    <source>
        <dbReference type="Proteomes" id="UP000051449"/>
    </source>
</evidence>
<evidence type="ECO:0000313" key="12">
    <source>
        <dbReference type="EMBL" id="SST26186.1"/>
    </source>
</evidence>
<name>A0A059ZKR8_ACIBA</name>
<evidence type="ECO:0000313" key="17">
    <source>
        <dbReference type="Proteomes" id="UP000252694"/>
    </source>
</evidence>
<dbReference type="EMBL" id="VHGY01000022">
    <property type="protein sequence ID" value="TPU65189.1"/>
    <property type="molecule type" value="Genomic_DNA"/>
</dbReference>
<dbReference type="Proteomes" id="UP000252694">
    <property type="component" value="Unassembled WGS sequence"/>
</dbReference>
<dbReference type="EMBL" id="NEPB01000013">
    <property type="protein sequence ID" value="PRN35340.1"/>
    <property type="molecule type" value="Genomic_DNA"/>
</dbReference>
<evidence type="ECO:0000313" key="4">
    <source>
        <dbReference type="EMBL" id="MDR8260846.1"/>
    </source>
</evidence>
<reference evidence="13 19" key="6">
    <citation type="submission" date="2019-06" db="EMBL/GenBank/DDBJ databases">
        <title>A Diverse Panel of Clinical Acinetobacter baumannii for Research Use.</title>
        <authorList>
            <person name="Mcgann P."/>
            <person name="Snesrud E."/>
            <person name="Galac M.R."/>
        </authorList>
    </citation>
    <scope>NUCLEOTIDE SEQUENCE [LARGE SCALE GENOMIC DNA]</scope>
    <source>
        <strain evidence="13 19">MRSN14237</strain>
    </source>
</reference>
<reference evidence="6 20" key="8">
    <citation type="submission" date="2019-10" db="EMBL/GenBank/DDBJ databases">
        <title>Genetic environment of the oxa23 gene and comparative analysis of carbapenem resistant Acinetobacter baumannii isolates belonging to global clone 1, lineage 2 recovered in a burns hospital outbreak in 2012-2013.</title>
        <authorList>
            <person name="Douraghi M."/>
            <person name="Aris P."/>
            <person name="Kenyon J."/>
            <person name="Hamidian M."/>
        </authorList>
    </citation>
    <scope>NUCLEOTIDE SEQUENCE [LARGE SCALE GENOMIC DNA]</scope>
    <source>
        <strain evidence="6 20">ABS103</strain>
    </source>
</reference>
<evidence type="ECO:0000313" key="11">
    <source>
        <dbReference type="EMBL" id="RTQ82323.1"/>
    </source>
</evidence>
<dbReference type="AlphaFoldDB" id="A0A059ZKR8"/>
<sequence length="95" mass="10240">MTIFIIDGTNPIMDAVGDHPTERSITLQNNGLSDITEPFTQVLVQAGQKVTFTLIGDEAHKQLLDNLDQINGLKGNVLQIVPTEAEEPTEPASGL</sequence>
<dbReference type="EMBL" id="LYKI01000003">
    <property type="protein sequence ID" value="OIG74976.1"/>
    <property type="molecule type" value="Genomic_DNA"/>
</dbReference>
<reference evidence="7 15" key="2">
    <citation type="submission" date="2016-05" db="EMBL/GenBank/DDBJ databases">
        <title>The evolution of Acinetobacter baumannii in vivo.</title>
        <authorList>
            <person name="Hua X."/>
            <person name="Yu Y."/>
        </authorList>
    </citation>
    <scope>NUCLEOTIDE SEQUENCE [LARGE SCALE GENOMIC DNA]</scope>
    <source>
        <strain evidence="7 15">XH647</strain>
    </source>
</reference>
<evidence type="ECO:0000313" key="20">
    <source>
        <dbReference type="Proteomes" id="UP000461234"/>
    </source>
</evidence>
<dbReference type="Proteomes" id="UP000179937">
    <property type="component" value="Unassembled WGS sequence"/>
</dbReference>
<dbReference type="EMBL" id="LLGC01000186">
    <property type="protein sequence ID" value="KQE02831.1"/>
    <property type="molecule type" value="Genomic_DNA"/>
</dbReference>
<evidence type="ECO:0000313" key="10">
    <source>
        <dbReference type="EMBL" id="QTK42360.1"/>
    </source>
</evidence>
<reference evidence="4" key="7">
    <citation type="submission" date="2019-07" db="EMBL/GenBank/DDBJ databases">
        <title>Biological characteristics of mucoid Acinetobacter baumannii from a general hospital in China.</title>
        <authorList>
            <person name="Hua X."/>
            <person name="Yu Y."/>
        </authorList>
    </citation>
    <scope>NUCLEOTIDE SEQUENCE [LARGE SCALE GENOMIC DNA]</scope>
    <source>
        <strain evidence="4">N41</strain>
        <strain evidence="5">N8</strain>
    </source>
</reference>
<dbReference type="EMBL" id="CP061525">
    <property type="protein sequence ID" value="QNV23274.1"/>
    <property type="molecule type" value="Genomic_DNA"/>
</dbReference>
<evidence type="ECO:0000313" key="16">
    <source>
        <dbReference type="Proteomes" id="UP000237823"/>
    </source>
</evidence>
<reference evidence="3 14" key="1">
    <citation type="submission" date="2015-10" db="EMBL/GenBank/DDBJ databases">
        <title>The utility of whole genome sequencing in characterizing Acinetobacter epidemiology and analyzing hospital outbreaks.</title>
        <authorList>
            <person name="Ozer E.A."/>
            <person name="Fitzpatrick M.A."/>
            <person name="Hauser A.R."/>
        </authorList>
    </citation>
    <scope>NUCLEOTIDE SEQUENCE [LARGE SCALE GENOMIC DNA]</scope>
    <source>
        <strain evidence="3 14">ABBL072</strain>
    </source>
</reference>
<proteinExistence type="predicted"/>
<protein>
    <submittedName>
        <fullName evidence="7">Uncharacterized protein</fullName>
    </submittedName>
</protein>
<reference evidence="10" key="11">
    <citation type="submission" date="2021-03" db="EMBL/GenBank/DDBJ databases">
        <title>Complete genome sequencing of Acinetobacter baumannii.</title>
        <authorList>
            <person name="Yadav B."/>
            <person name="Makwana N."/>
            <person name="Kharat A.S."/>
            <person name="Veeraraghavan B."/>
            <person name="Vijayakumar S."/>
            <person name="Priya M."/>
        </authorList>
    </citation>
    <scope>NUCLEOTIDE SEQUENCE</scope>
    <source>
        <strain evidence="10">KSK6</strain>
    </source>
</reference>
<reference evidence="1" key="10">
    <citation type="submission" date="2020-12" db="EMBL/GenBank/DDBJ databases">
        <authorList>
            <consortium name="Clinical and Environmental Microbiology Branch: Whole genome sequencing antimicrobial resistance pathogens in the healthcare setting"/>
        </authorList>
    </citation>
    <scope>NUCLEOTIDE SEQUENCE</scope>
    <source>
        <strain evidence="1">2018HL-00813</strain>
        <strain evidence="2">2021GN-00227</strain>
    </source>
</reference>
<dbReference type="Proteomes" id="UP000051449">
    <property type="component" value="Unassembled WGS sequence"/>
</dbReference>
<dbReference type="GeneID" id="92796733"/>
<dbReference type="Proteomes" id="UP000268239">
    <property type="component" value="Unassembled WGS sequence"/>
</dbReference>
<evidence type="ECO:0000313" key="9">
    <source>
        <dbReference type="EMBL" id="QNV23274.1"/>
    </source>
</evidence>